<dbReference type="PROSITE" id="PS50004">
    <property type="entry name" value="C2"/>
    <property type="match status" value="5"/>
</dbReference>
<feature type="region of interest" description="Disordered" evidence="6">
    <location>
        <begin position="163"/>
        <end position="190"/>
    </location>
</feature>
<dbReference type="SMART" id="SM01202">
    <property type="entry name" value="FerI"/>
    <property type="match status" value="1"/>
</dbReference>
<dbReference type="FunFam" id="2.60.40.150:FF:000026">
    <property type="entry name" value="dysferlin isoform X2"/>
    <property type="match status" value="1"/>
</dbReference>
<dbReference type="InterPro" id="IPR037720">
    <property type="entry name" value="C2B_Ferlin"/>
</dbReference>
<keyword evidence="4" id="KW-1133">Transmembrane helix</keyword>
<dbReference type="EMBL" id="BLXT01002742">
    <property type="protein sequence ID" value="GFN97313.1"/>
    <property type="molecule type" value="Genomic_DNA"/>
</dbReference>
<feature type="region of interest" description="Disordered" evidence="6">
    <location>
        <begin position="65"/>
        <end position="145"/>
    </location>
</feature>
<dbReference type="CDD" id="cd04017">
    <property type="entry name" value="C2D_Ferlin"/>
    <property type="match status" value="1"/>
</dbReference>
<comment type="subcellular location">
    <subcellularLocation>
        <location evidence="1">Membrane</location>
        <topology evidence="1">Single-pass membrane protein</topology>
    </subcellularLocation>
</comment>
<dbReference type="InterPro" id="IPR037722">
    <property type="entry name" value="C2C_Ferlin"/>
</dbReference>
<dbReference type="SUPFAM" id="SSF49562">
    <property type="entry name" value="C2 domain (Calcium/lipid-binding domain, CaLB)"/>
    <property type="match status" value="5"/>
</dbReference>
<feature type="region of interest" description="Disordered" evidence="6">
    <location>
        <begin position="1309"/>
        <end position="1343"/>
    </location>
</feature>
<accession>A0AAV3ZTV5</accession>
<dbReference type="InterPro" id="IPR037723">
    <property type="entry name" value="C2D_Ferlin"/>
</dbReference>
<dbReference type="InterPro" id="IPR037721">
    <property type="entry name" value="Ferlin"/>
</dbReference>
<feature type="region of interest" description="Disordered" evidence="6">
    <location>
        <begin position="1355"/>
        <end position="1392"/>
    </location>
</feature>
<dbReference type="Gene3D" id="2.60.40.150">
    <property type="entry name" value="C2 domain"/>
    <property type="match status" value="4"/>
</dbReference>
<evidence type="ECO:0000313" key="9">
    <source>
        <dbReference type="Proteomes" id="UP000735302"/>
    </source>
</evidence>
<feature type="compositionally biased region" description="Basic and acidic residues" evidence="6">
    <location>
        <begin position="1355"/>
        <end position="1372"/>
    </location>
</feature>
<reference evidence="8 9" key="1">
    <citation type="journal article" date="2021" name="Elife">
        <title>Chloroplast acquisition without the gene transfer in kleptoplastic sea slugs, Plakobranchus ocellatus.</title>
        <authorList>
            <person name="Maeda T."/>
            <person name="Takahashi S."/>
            <person name="Yoshida T."/>
            <person name="Shimamura S."/>
            <person name="Takaki Y."/>
            <person name="Nagai Y."/>
            <person name="Toyoda A."/>
            <person name="Suzuki Y."/>
            <person name="Arimoto A."/>
            <person name="Ishii H."/>
            <person name="Satoh N."/>
            <person name="Nishiyama T."/>
            <person name="Hasebe M."/>
            <person name="Maruyama T."/>
            <person name="Minagawa J."/>
            <person name="Obokata J."/>
            <person name="Shigenobu S."/>
        </authorList>
    </citation>
    <scope>NUCLEOTIDE SEQUENCE [LARGE SCALE GENOMIC DNA]</scope>
</reference>
<feature type="domain" description="C2" evidence="7">
    <location>
        <begin position="323"/>
        <end position="458"/>
    </location>
</feature>
<proteinExistence type="predicted"/>
<evidence type="ECO:0000256" key="6">
    <source>
        <dbReference type="SAM" id="MobiDB-lite"/>
    </source>
</evidence>
<gene>
    <name evidence="8" type="ORF">PoB_002381900</name>
</gene>
<dbReference type="CDD" id="cd04037">
    <property type="entry name" value="C2E_Ferlin"/>
    <property type="match status" value="1"/>
</dbReference>
<dbReference type="GO" id="GO:0007009">
    <property type="term" value="P:plasma membrane organization"/>
    <property type="evidence" value="ECO:0007669"/>
    <property type="project" value="TreeGrafter"/>
</dbReference>
<feature type="domain" description="C2" evidence="7">
    <location>
        <begin position="1068"/>
        <end position="1192"/>
    </location>
</feature>
<keyword evidence="3" id="KW-0677">Repeat</keyword>
<organism evidence="8 9">
    <name type="scientific">Plakobranchus ocellatus</name>
    <dbReference type="NCBI Taxonomy" id="259542"/>
    <lineage>
        <taxon>Eukaryota</taxon>
        <taxon>Metazoa</taxon>
        <taxon>Spiralia</taxon>
        <taxon>Lophotrochozoa</taxon>
        <taxon>Mollusca</taxon>
        <taxon>Gastropoda</taxon>
        <taxon>Heterobranchia</taxon>
        <taxon>Euthyneura</taxon>
        <taxon>Panpulmonata</taxon>
        <taxon>Sacoglossa</taxon>
        <taxon>Placobranchoidea</taxon>
        <taxon>Plakobranchidae</taxon>
        <taxon>Plakobranchus</taxon>
    </lineage>
</organism>
<sequence length="1619" mass="181790">MQGLEKTRTTITFELTYNAPDGSVGLWQKGGFEKLRSNELRRGLSEEERMNELNRQEQHLASMAELESRDLDSQSQHSGPSTPSKSLKGSMLSLVSKSSAGKSPKSSTSKTTLSSVMRLAMMRQKPTDDERITLTSQDDLDPDSSDLDAKAAEVASMLARTHQKMDTDDQVGHQVTVPKGTPGKSRGKSSLMSEDSMMKAQDFQVCITIIEARQLAGLNMDPVVCVQVGDQKKYTSVKESTNCPYYNEVLHSRNFLRSGVVVGSFKLDVATVYRALDHQFYHKWAMLMDPDDISGGVKGYLKCDIAVIGKGDSVKVPPKSDKEEDDIEANLLLPDGVPADRQKARYVIKIYKADGLPKMNTGIMANVKKAFTGENRDLADPYVEVHLAGHKGKTSVKKGCYEPVWNEQIVFTEMFPPLCRRIKLQMRDSDSVNDDVIGTHFIDLSNISNEGEKGFLPTYGPAWVNLYGSTRDYHVLTKHGHLNDGLGEGVSYRGRVLIALRTEIIEGEDLGATMVEVEATPPISENAAGRPEEYFLFGTFLEATMIDRKVGDKPIHFETSIGNAGNVMDGYNAPCRHSKDESSDGESDKSDHEEDALTAKLDVPQWSSTTPAVKPVSRDRCYFHLPYYEDKPCVYVKEAFEDHRRRMYNSNIIDKICEKLDEGMCEVHLMIEEEQPFPEQRLRAVFEELGQGCSKFVSLVKGTGGGSAAGKTKLDKERHKLLVREMDQMSTLARTMKATVTKNNMKEKLKAGTQYLAKLKLLSVEPQHALPDVFIWMVSNNKRIAYQRIPARHVIYSIVDEERGKDCGKPITLLLRLPGKKAMGSAGWTIQTKLNVFLWLGLSKHKKDFLKGLPRGYEETKALRQASKPSGAPPPFLHYKERQTFQLRAHMYQARQLIGSDASGLSDPFARIAFADQSMATQVIDQTLSPTWDEMLVMQEVDIYGLMEEIQDDPPTIVVEVFDQDKVGKSEFIGRALCKPVVKLSTEGYNPPKFPPRLQWWDIYRGPDRAGELLATFELLQRPFEESDLQAAYLTPPYARKTVLPLAPFGDSSGSDLPPLELPAAERDRGPIMPVPKGIRPILSKHRIEVLFWGVRDLKRVQLQSVDHPRIDIECAGHVLTSSIIQNCKKNPNFGIPVKYFDVELPENELYCPPIAIRCVDCRSFGRFTLVGTHVISNLHKFMYVPTTRHAKNALQKLFPLKGVDEVKVIQSGSPVSARSEDVAISVDENLPLINRDQVITIETGPTAKEQKTSENKKKKKGVTEEEEPDMDALDWWSKYFASVETMIREHGNNDDVFNVKLLEAESRVTDTTSPVAEDEQTQARRSLAPNGGYGKLPNGDGGEVEIKQAKRLEKEAKKNAEREKRDADKKTLKVPTTGKQLSPKAQRKKEKLLSNTSQLKGFFKKLVTRKKKVPEEDENPAEKFVVYPNELESQSQFDGFRDWLHTFELYRGKNTGNDEPDENRIVGKFKGSMKIYKIPLPPDIEDTTITGGDPAFGLFQGLPSNEPVKVLVRVYVVKANDLHPADINGKADPYLVIRLGNKSQNDKENYISKQLNPVFGKCFEFEATFPMESLLTVQVFDWDLIGVDDLIGETKLDLENRYYSRHRATCGLGQKYEL</sequence>
<dbReference type="PRINTS" id="PR00360">
    <property type="entry name" value="C2DOMAIN"/>
</dbReference>
<dbReference type="SMART" id="SM00239">
    <property type="entry name" value="C2"/>
    <property type="match status" value="4"/>
</dbReference>
<dbReference type="GO" id="GO:0016020">
    <property type="term" value="C:membrane"/>
    <property type="evidence" value="ECO:0007669"/>
    <property type="project" value="UniProtKB-SubCell"/>
</dbReference>
<feature type="region of interest" description="Disordered" evidence="6">
    <location>
        <begin position="572"/>
        <end position="599"/>
    </location>
</feature>
<keyword evidence="5" id="KW-0472">Membrane</keyword>
<feature type="region of interest" description="Disordered" evidence="6">
    <location>
        <begin position="1244"/>
        <end position="1268"/>
    </location>
</feature>
<dbReference type="SMART" id="SM01201">
    <property type="entry name" value="FerB"/>
    <property type="match status" value="1"/>
</dbReference>
<feature type="domain" description="C2" evidence="7">
    <location>
        <begin position="1491"/>
        <end position="1612"/>
    </location>
</feature>
<keyword evidence="2" id="KW-0812">Transmembrane</keyword>
<feature type="domain" description="C2" evidence="7">
    <location>
        <begin position="185"/>
        <end position="304"/>
    </location>
</feature>
<dbReference type="PANTHER" id="PTHR12546:SF60">
    <property type="entry name" value="MISFIRE, ISOFORM F"/>
    <property type="match status" value="1"/>
</dbReference>
<feature type="compositionally biased region" description="Basic and acidic residues" evidence="6">
    <location>
        <begin position="577"/>
        <end position="597"/>
    </location>
</feature>
<protein>
    <submittedName>
        <fullName evidence="8">Otoferlin</fullName>
    </submittedName>
</protein>
<dbReference type="CDD" id="cd04018">
    <property type="entry name" value="C2C_Ferlin"/>
    <property type="match status" value="1"/>
</dbReference>
<dbReference type="InterPro" id="IPR012561">
    <property type="entry name" value="Ferlin_B-domain"/>
</dbReference>
<evidence type="ECO:0000256" key="3">
    <source>
        <dbReference type="ARBA" id="ARBA00022737"/>
    </source>
</evidence>
<dbReference type="Proteomes" id="UP000735302">
    <property type="component" value="Unassembled WGS sequence"/>
</dbReference>
<evidence type="ECO:0000259" key="7">
    <source>
        <dbReference type="PROSITE" id="PS50004"/>
    </source>
</evidence>
<dbReference type="Pfam" id="PF00168">
    <property type="entry name" value="C2"/>
    <property type="match status" value="4"/>
</dbReference>
<evidence type="ECO:0000256" key="5">
    <source>
        <dbReference type="ARBA" id="ARBA00023136"/>
    </source>
</evidence>
<dbReference type="InterPro" id="IPR000008">
    <property type="entry name" value="C2_dom"/>
</dbReference>
<dbReference type="FunFam" id="2.60.40.150:FF:000034">
    <property type="entry name" value="otoferlin isoform X2"/>
    <property type="match status" value="1"/>
</dbReference>
<evidence type="ECO:0000256" key="1">
    <source>
        <dbReference type="ARBA" id="ARBA00004167"/>
    </source>
</evidence>
<keyword evidence="9" id="KW-1185">Reference proteome</keyword>
<dbReference type="Pfam" id="PF08150">
    <property type="entry name" value="FerB"/>
    <property type="match status" value="1"/>
</dbReference>
<evidence type="ECO:0000256" key="4">
    <source>
        <dbReference type="ARBA" id="ARBA00022989"/>
    </source>
</evidence>
<feature type="compositionally biased region" description="Low complexity" evidence="6">
    <location>
        <begin position="96"/>
        <end position="115"/>
    </location>
</feature>
<evidence type="ECO:0000256" key="2">
    <source>
        <dbReference type="ARBA" id="ARBA00022692"/>
    </source>
</evidence>
<dbReference type="FunFam" id="2.60.40.150:FF:000054">
    <property type="entry name" value="otoferlin isoform X2"/>
    <property type="match status" value="1"/>
</dbReference>
<dbReference type="InterPro" id="IPR035892">
    <property type="entry name" value="C2_domain_sf"/>
</dbReference>
<dbReference type="InterPro" id="IPR037724">
    <property type="entry name" value="C2E_Ferlin"/>
</dbReference>
<comment type="caution">
    <text evidence="8">The sequence shown here is derived from an EMBL/GenBank/DDBJ whole genome shotgun (WGS) entry which is preliminary data.</text>
</comment>
<dbReference type="Pfam" id="PF08151">
    <property type="entry name" value="FerI"/>
    <property type="match status" value="1"/>
</dbReference>
<dbReference type="PANTHER" id="PTHR12546">
    <property type="entry name" value="FER-1-LIKE"/>
    <property type="match status" value="1"/>
</dbReference>
<evidence type="ECO:0000313" key="8">
    <source>
        <dbReference type="EMBL" id="GFN97313.1"/>
    </source>
</evidence>
<dbReference type="InterPro" id="IPR012968">
    <property type="entry name" value="FerIin_dom"/>
</dbReference>
<feature type="compositionally biased region" description="Polar residues" evidence="6">
    <location>
        <begin position="73"/>
        <end position="87"/>
    </location>
</feature>
<feature type="domain" description="C2" evidence="7">
    <location>
        <begin position="869"/>
        <end position="994"/>
    </location>
</feature>
<dbReference type="CDD" id="cd04011">
    <property type="entry name" value="C2B_Ferlin"/>
    <property type="match status" value="1"/>
</dbReference>
<name>A0AAV3ZTV5_9GAST</name>